<proteinExistence type="predicted"/>
<dbReference type="AlphaFoldDB" id="A0A6N3GIB9"/>
<organism evidence="2">
    <name type="scientific">Klebsiella oxytoca</name>
    <dbReference type="NCBI Taxonomy" id="571"/>
    <lineage>
        <taxon>Bacteria</taxon>
        <taxon>Pseudomonadati</taxon>
        <taxon>Pseudomonadota</taxon>
        <taxon>Gammaproteobacteria</taxon>
        <taxon>Enterobacterales</taxon>
        <taxon>Enterobacteriaceae</taxon>
        <taxon>Klebsiella/Raoultella group</taxon>
        <taxon>Klebsiella</taxon>
    </lineage>
</organism>
<accession>A0A6N3GIB9</accession>
<evidence type="ECO:0000313" key="2">
    <source>
        <dbReference type="EMBL" id="VYU63900.1"/>
    </source>
</evidence>
<sequence>MKRNRVNVLTVVNSASNITTETIDGKPHIVVRGITPVVDDIVMNRKLYPAAEIEKAYNTLERNPMPLGHPKVDGKHVSARDVRAVNEYHVGAWLQNVSHSDGKVTGDMYVNRQYAESSEKGKRLINRLDEMLAGTNSEPIHISTGLLYSGIAANGESKGKKYNEIATNMMFDHVAVLLDEPGAGTPEEGVGIFVNAEGDETEIEVCNLQDAIVSDNRKDGWLNKIKFFIANDGGMSFDEIAASLREAIRANTPDSWRYVVSIYPDYLIFEEEKKTTSGRNLFKQKYLISDGAVSLVGEPVEVVRKPTEYEIKTNGENDPMKQLIINALQAAGKPTEGKSDAELMDAYNQMAAEKAAKTETPGEKAAREKKEADDKKAKEQATNSEDMPAWAKVLTEQVTALNSQINANADKEKGEKRAAVKLAMNMSDEEVADLDGKALDAMYAKCQTSFGLNAAFRNQATNTQSVSEMPE</sequence>
<dbReference type="RefSeq" id="WP_156529844.1">
    <property type="nucleotide sequence ID" value="NZ_CACRTM010000032.1"/>
</dbReference>
<dbReference type="EMBL" id="CACRTM010000032">
    <property type="protein sequence ID" value="VYU63900.1"/>
    <property type="molecule type" value="Genomic_DNA"/>
</dbReference>
<evidence type="ECO:0008006" key="3">
    <source>
        <dbReference type="Google" id="ProtNLM"/>
    </source>
</evidence>
<protein>
    <recommendedName>
        <fullName evidence="3">DUF2213 domain-containing protein</fullName>
    </recommendedName>
</protein>
<feature type="compositionally biased region" description="Basic and acidic residues" evidence="1">
    <location>
        <begin position="354"/>
        <end position="379"/>
    </location>
</feature>
<gene>
    <name evidence="2" type="ORF">KOLFYP65_04931</name>
</gene>
<name>A0A6N3GIB9_KLEOX</name>
<reference evidence="2" key="1">
    <citation type="submission" date="2019-11" db="EMBL/GenBank/DDBJ databases">
        <authorList>
            <person name="Feng L."/>
        </authorList>
    </citation>
    <scope>NUCLEOTIDE SEQUENCE</scope>
    <source>
        <strain evidence="2">KOxytocaLFYP65</strain>
    </source>
</reference>
<evidence type="ECO:0000256" key="1">
    <source>
        <dbReference type="SAM" id="MobiDB-lite"/>
    </source>
</evidence>
<feature type="region of interest" description="Disordered" evidence="1">
    <location>
        <begin position="352"/>
        <end position="386"/>
    </location>
</feature>